<keyword evidence="2" id="KW-0963">Cytoplasm</keyword>
<dbReference type="EMBL" id="CP038148">
    <property type="protein sequence ID" value="QBQ96307.1"/>
    <property type="molecule type" value="Genomic_DNA"/>
</dbReference>
<dbReference type="InterPro" id="IPR008622">
    <property type="entry name" value="FliT"/>
</dbReference>
<name>A0A4P7CN21_9BURK</name>
<keyword evidence="6" id="KW-0282">Flagellum</keyword>
<organism evidence="6 7">
    <name type="scientific">Paraburkholderia pallida</name>
    <dbReference type="NCBI Taxonomy" id="2547399"/>
    <lineage>
        <taxon>Bacteria</taxon>
        <taxon>Pseudomonadati</taxon>
        <taxon>Pseudomonadota</taxon>
        <taxon>Betaproteobacteria</taxon>
        <taxon>Burkholderiales</taxon>
        <taxon>Burkholderiaceae</taxon>
        <taxon>Paraburkholderia</taxon>
    </lineage>
</organism>
<dbReference type="KEGG" id="ppai:E1956_03385"/>
<gene>
    <name evidence="6" type="ORF">E1956_03385</name>
</gene>
<evidence type="ECO:0000256" key="5">
    <source>
        <dbReference type="ARBA" id="ARBA00093797"/>
    </source>
</evidence>
<keyword evidence="4" id="KW-0143">Chaperone</keyword>
<dbReference type="OrthoDB" id="9009188at2"/>
<comment type="subcellular location">
    <subcellularLocation>
        <location evidence="1">Cytoplasm</location>
        <location evidence="1">Cytosol</location>
    </subcellularLocation>
</comment>
<dbReference type="RefSeq" id="WP_134747429.1">
    <property type="nucleotide sequence ID" value="NZ_CP038148.1"/>
</dbReference>
<evidence type="ECO:0000256" key="3">
    <source>
        <dbReference type="ARBA" id="ARBA00022795"/>
    </source>
</evidence>
<keyword evidence="6" id="KW-0969">Cilium</keyword>
<evidence type="ECO:0000313" key="6">
    <source>
        <dbReference type="EMBL" id="QBQ96307.1"/>
    </source>
</evidence>
<reference evidence="6 7" key="1">
    <citation type="submission" date="2019-03" db="EMBL/GenBank/DDBJ databases">
        <title>Paraburkholderia sp. 7MH5, isolated from subtropical forest soil.</title>
        <authorList>
            <person name="Gao Z.-H."/>
            <person name="Qiu L.-H."/>
        </authorList>
    </citation>
    <scope>NUCLEOTIDE SEQUENCE [LARGE SCALE GENOMIC DNA]</scope>
    <source>
        <strain evidence="6 7">7MH5</strain>
    </source>
</reference>
<evidence type="ECO:0000313" key="7">
    <source>
        <dbReference type="Proteomes" id="UP000295727"/>
    </source>
</evidence>
<dbReference type="GO" id="GO:0044781">
    <property type="term" value="P:bacterial-type flagellum organization"/>
    <property type="evidence" value="ECO:0007669"/>
    <property type="project" value="UniProtKB-KW"/>
</dbReference>
<accession>A0A4P7CN21</accession>
<keyword evidence="3" id="KW-1005">Bacterial flagellum biogenesis</keyword>
<evidence type="ECO:0000256" key="1">
    <source>
        <dbReference type="ARBA" id="ARBA00004514"/>
    </source>
</evidence>
<proteinExistence type="predicted"/>
<evidence type="ECO:0000256" key="4">
    <source>
        <dbReference type="ARBA" id="ARBA00023186"/>
    </source>
</evidence>
<keyword evidence="6" id="KW-0966">Cell projection</keyword>
<keyword evidence="7" id="KW-1185">Reference proteome</keyword>
<dbReference type="Proteomes" id="UP000295727">
    <property type="component" value="Chromosome 1"/>
</dbReference>
<dbReference type="AlphaFoldDB" id="A0A4P7CN21"/>
<protein>
    <recommendedName>
        <fullName evidence="5">Flagellar protein FliT</fullName>
    </recommendedName>
</protein>
<evidence type="ECO:0000256" key="2">
    <source>
        <dbReference type="ARBA" id="ARBA00022490"/>
    </source>
</evidence>
<dbReference type="Pfam" id="PF05400">
    <property type="entry name" value="FliT"/>
    <property type="match status" value="1"/>
</dbReference>
<sequence>MQAPADIDRIWQITKAIEQAAAVGEWEQASQLASERSPLLMSLGATQTPAALDVLKQVHAIDAQIAQAAHNARNELTTEYQAAMQATRNANLYQRVAQF</sequence>